<evidence type="ECO:0000256" key="1">
    <source>
        <dbReference type="SAM" id="MobiDB-lite"/>
    </source>
</evidence>
<evidence type="ECO:0000259" key="2">
    <source>
        <dbReference type="PROSITE" id="PS51184"/>
    </source>
</evidence>
<feature type="compositionally biased region" description="Low complexity" evidence="1">
    <location>
        <begin position="701"/>
        <end position="713"/>
    </location>
</feature>
<dbReference type="Pfam" id="PF02373">
    <property type="entry name" value="JmjC"/>
    <property type="match status" value="1"/>
</dbReference>
<accession>A0A550CCU6</accession>
<dbReference type="PROSITE" id="PS51184">
    <property type="entry name" value="JMJC"/>
    <property type="match status" value="1"/>
</dbReference>
<feature type="region of interest" description="Disordered" evidence="1">
    <location>
        <begin position="650"/>
        <end position="785"/>
    </location>
</feature>
<dbReference type="SUPFAM" id="SSF51197">
    <property type="entry name" value="Clavaminate synthase-like"/>
    <property type="match status" value="1"/>
</dbReference>
<dbReference type="InterPro" id="IPR003347">
    <property type="entry name" value="JmjC_dom"/>
</dbReference>
<feature type="region of interest" description="Disordered" evidence="1">
    <location>
        <begin position="1040"/>
        <end position="1060"/>
    </location>
</feature>
<reference evidence="3 4" key="1">
    <citation type="journal article" date="2019" name="New Phytol.">
        <title>Comparative genomics reveals unique wood-decay strategies and fruiting body development in the Schizophyllaceae.</title>
        <authorList>
            <person name="Almasi E."/>
            <person name="Sahu N."/>
            <person name="Krizsan K."/>
            <person name="Balint B."/>
            <person name="Kovacs G.M."/>
            <person name="Kiss B."/>
            <person name="Cseklye J."/>
            <person name="Drula E."/>
            <person name="Henrissat B."/>
            <person name="Nagy I."/>
            <person name="Chovatia M."/>
            <person name="Adam C."/>
            <person name="LaButti K."/>
            <person name="Lipzen A."/>
            <person name="Riley R."/>
            <person name="Grigoriev I.V."/>
            <person name="Nagy L.G."/>
        </authorList>
    </citation>
    <scope>NUCLEOTIDE SEQUENCE [LARGE SCALE GENOMIC DNA]</scope>
    <source>
        <strain evidence="3 4">NL-1724</strain>
    </source>
</reference>
<feature type="region of interest" description="Disordered" evidence="1">
    <location>
        <begin position="863"/>
        <end position="932"/>
    </location>
</feature>
<feature type="compositionally biased region" description="Gly residues" evidence="1">
    <location>
        <begin position="1043"/>
        <end position="1060"/>
    </location>
</feature>
<dbReference type="Gene3D" id="2.60.120.650">
    <property type="entry name" value="Cupin"/>
    <property type="match status" value="1"/>
</dbReference>
<gene>
    <name evidence="3" type="ORF">BD626DRAFT_497942</name>
</gene>
<feature type="compositionally biased region" description="Basic and acidic residues" evidence="1">
    <location>
        <begin position="908"/>
        <end position="919"/>
    </location>
</feature>
<evidence type="ECO:0000313" key="4">
    <source>
        <dbReference type="Proteomes" id="UP000320762"/>
    </source>
</evidence>
<dbReference type="EMBL" id="VDMD01000012">
    <property type="protein sequence ID" value="TRM62617.1"/>
    <property type="molecule type" value="Genomic_DNA"/>
</dbReference>
<organism evidence="3 4">
    <name type="scientific">Schizophyllum amplum</name>
    <dbReference type="NCBI Taxonomy" id="97359"/>
    <lineage>
        <taxon>Eukaryota</taxon>
        <taxon>Fungi</taxon>
        <taxon>Dikarya</taxon>
        <taxon>Basidiomycota</taxon>
        <taxon>Agaricomycotina</taxon>
        <taxon>Agaricomycetes</taxon>
        <taxon>Agaricomycetidae</taxon>
        <taxon>Agaricales</taxon>
        <taxon>Schizophyllaceae</taxon>
        <taxon>Schizophyllum</taxon>
    </lineage>
</organism>
<feature type="domain" description="JmjC" evidence="2">
    <location>
        <begin position="158"/>
        <end position="286"/>
    </location>
</feature>
<keyword evidence="4" id="KW-1185">Reference proteome</keyword>
<feature type="compositionally biased region" description="Polar residues" evidence="1">
    <location>
        <begin position="893"/>
        <end position="907"/>
    </location>
</feature>
<name>A0A550CCU6_9AGAR</name>
<evidence type="ECO:0000313" key="3">
    <source>
        <dbReference type="EMBL" id="TRM62617.1"/>
    </source>
</evidence>
<dbReference type="OrthoDB" id="298344at2759"/>
<feature type="region of interest" description="Disordered" evidence="1">
    <location>
        <begin position="959"/>
        <end position="1026"/>
    </location>
</feature>
<sequence>MADTLVIERRTKDTPYDASHILRTKDWSYDTLVSSGFHPATRVHCESDLTAALNEYRKSETPLVIHGWHQTDAWDRDLLSLHGFAQHVELPDNLIEARNVHTWTDSTLPLDDFVAKCRSAGPTVGDGEKERLYGKDAPCPPAWTEWLHRRSTIPQEVLPDSETNILNALPPAARVEHLMCYLGVGDTFTPMHKDLCASYGQNLMTYTEKGGSSYWFMTRGGDAQRDLRRAPFHVYIIEQKLGDMVFVPPRSAHQVVNSGGITVKMSWSRMEPRSLQVALYNELPIYRRVGRRETYKVKALIHYLLVRNMELLENIVAAERRANLSQSSIFDELMLLVGLYEHLLVDEYTKKHDTMAHLVSKDAFQHFDDLLCDFCGADIYQSFFRCAGCAVEADAVGGKMDDCVSICAACYVEGRVCLCEGMNLCSIGIYDAHHVERTVVEGLGQFFLLYRLPEGQLARENTGTLLQSNFDATFDAAYGLWTARQKPPRKPTMMCRPGRGGPSHEVPRLAGLRCEPCHSARCYLHILQATSIHIIQAFATFQGGRQAWHEHHLSCRSNAQQAFDDFSDAQEKGCRPKDLNAMRAAVAAAFTDCRPLKPKAVKLGFYDSGTGVLVDEVSDTDSSTIDTIAGSSDTSVDSGFLAPKAARLKKPRHNVLRSCSPDGHTVDDMPSGASSVECVPPIQNSRHPPPAPKRMVLDCMPSRSSSPSSSSSQPPSPHRPHPPAKNILPTAQTSNASPGRDNDLKLCRVPKRVFRASQGARAPLSEPRQGSPPRKKHRLRNGDMHPRNAVLSVHAKKRGLLPALKTKAHEQPQRSSKTQAEVNGASAYKPASVPEGLHFKRITSQSTLGGTSGGSAQELAAGEVVPLPPPGWGPSGQPIAASSSSKPGRLNYEQGTWVTPSTCAPTTRSDERTSTDGHAPRSFTGAPLAETYGKVELSQEEFDRMRRRICDLERLAGISHNDPVPTQLPVRSQYPPPLPRGNQRETATSYPAPAGGTSGQQGTWPYWPPNNAVLPPHTAGPVSRPPQVYSYRDVHVAHNGRGAPYGGVGYGPSRRGGFGS</sequence>
<dbReference type="AlphaFoldDB" id="A0A550CCU6"/>
<dbReference type="STRING" id="97359.A0A550CCU6"/>
<protein>
    <recommendedName>
        <fullName evidence="2">JmjC domain-containing protein</fullName>
    </recommendedName>
</protein>
<comment type="caution">
    <text evidence="3">The sequence shown here is derived from an EMBL/GenBank/DDBJ whole genome shotgun (WGS) entry which is preliminary data.</text>
</comment>
<feature type="region of interest" description="Disordered" evidence="1">
    <location>
        <begin position="806"/>
        <end position="828"/>
    </location>
</feature>
<dbReference type="SMART" id="SM00558">
    <property type="entry name" value="JmjC"/>
    <property type="match status" value="1"/>
</dbReference>
<proteinExistence type="predicted"/>
<dbReference type="Proteomes" id="UP000320762">
    <property type="component" value="Unassembled WGS sequence"/>
</dbReference>